<feature type="region of interest" description="Disordered" evidence="7">
    <location>
        <begin position="737"/>
        <end position="783"/>
    </location>
</feature>
<keyword evidence="8" id="KW-0732">Signal</keyword>
<dbReference type="InterPro" id="IPR036134">
    <property type="entry name" value="Crypto/Photolyase_FAD-like_sf"/>
</dbReference>
<dbReference type="GO" id="GO:0005634">
    <property type="term" value="C:nucleus"/>
    <property type="evidence" value="ECO:0007669"/>
    <property type="project" value="TreeGrafter"/>
</dbReference>
<dbReference type="InterPro" id="IPR006050">
    <property type="entry name" value="DNA_photolyase_N"/>
</dbReference>
<dbReference type="GO" id="GO:0003904">
    <property type="term" value="F:deoxyribodipyrimidine photo-lyase activity"/>
    <property type="evidence" value="ECO:0007669"/>
    <property type="project" value="TreeGrafter"/>
</dbReference>
<dbReference type="GO" id="GO:0006139">
    <property type="term" value="P:nucleobase-containing compound metabolic process"/>
    <property type="evidence" value="ECO:0007669"/>
    <property type="project" value="UniProtKB-ARBA"/>
</dbReference>
<comment type="similarity">
    <text evidence="1">Belongs to the DNA photolyase class-1 family.</text>
</comment>
<dbReference type="PRINTS" id="PR00147">
    <property type="entry name" value="DNAPHOTLYASE"/>
</dbReference>
<name>A0A5J4Z1B7_PORPP</name>
<dbReference type="GO" id="GO:0003677">
    <property type="term" value="F:DNA binding"/>
    <property type="evidence" value="ECO:0007669"/>
    <property type="project" value="TreeGrafter"/>
</dbReference>
<feature type="site" description="Electron transfer via tryptophanyl radical" evidence="6">
    <location>
        <position position="612"/>
    </location>
</feature>
<dbReference type="InterPro" id="IPR036155">
    <property type="entry name" value="Crypto/Photolyase_N_sf"/>
</dbReference>
<evidence type="ECO:0000256" key="4">
    <source>
        <dbReference type="ARBA" id="ARBA00022991"/>
    </source>
</evidence>
<dbReference type="AlphaFoldDB" id="A0A5J4Z1B7"/>
<dbReference type="OrthoDB" id="435881at2759"/>
<dbReference type="Gene3D" id="1.10.579.10">
    <property type="entry name" value="DNA Cyclobutane Dipyrimidine Photolyase, subunit A, domain 3"/>
    <property type="match status" value="1"/>
</dbReference>
<feature type="compositionally biased region" description="Basic and acidic residues" evidence="7">
    <location>
        <begin position="769"/>
        <end position="783"/>
    </location>
</feature>
<feature type="site" description="Electron transfer via tryptophanyl radical" evidence="6">
    <location>
        <position position="589"/>
    </location>
</feature>
<evidence type="ECO:0000256" key="6">
    <source>
        <dbReference type="PIRSR" id="PIRSR602081-2"/>
    </source>
</evidence>
<evidence type="ECO:0000256" key="7">
    <source>
        <dbReference type="SAM" id="MobiDB-lite"/>
    </source>
</evidence>
<sequence>MVASILLILDGFLPLIFFRPCRLDSYSAEVTDCSDAPASSGSVMNGLWNKLQLRHPPLPSSCCLDALSLCTFDQSPIQSDLLFEPIQSPPFVPAAVFTLHTSPRFCVRCRLMRRSSLHGMAILGWVAQTGLRSPGSLCPPKCCDRTRRYRRTAFAPTRFARALQTRVSLSPSREAAVPTDGVATSVAAPKKVCVVWFRRDLRLDDNPALYAAVAEHKYDLVVPLFIVGDDQDELPDVFAATSRSCRDPFAHTAHSVYLQSSLQSFSRRLKELGGAGLHVVQRGDQTVAAVLKAVCDSAKSTAVFFNARYEHGCAQQDERTIAALSRQGIIVHRCMGDLLFDPARIATAQQRQTRRTTHQQDIEESDKNRKFAHWGTLTWFKRLAESSTPSSHHAALVPPIHSFSALEIHTLKEQSERILHTPLRRWGTKVMQYWEPGEQTAQKALREFIDNGGLSAYERSKSRADMTGAVSKLSMRLRCGELSPRTVQNAFEKANVRHRAPILSRRLYWRDLAYFQLALFSDPLEPIRPQYREQTWPGTKEQADAWIRGQTGYPLVDAAMRELWETGWMSQNVRMIAASFLVHILGVHWHVGLRHFHNALVDADVAINTMMWRNAAGVGVDSWNFSLDPVSDSRFVDPTGAYVRRWIPELAHLPNEHLHAPWLASSREGLNYPERIVTDLKSARERMMDFFRQAKIRHHATSSVSCNERGYDLVRVPGTKSETVLFTLPFLRKAVPKAQGMTEATAQSVSSKSRKHGPKKPSKTASSRSSEKRALTRQLRDLS</sequence>
<dbReference type="InterPro" id="IPR005101">
    <property type="entry name" value="Cryptochr/Photolyase_FAD-bd"/>
</dbReference>
<feature type="chain" id="PRO_5023918879" evidence="8">
    <location>
        <begin position="19"/>
        <end position="783"/>
    </location>
</feature>
<dbReference type="Pfam" id="PF00875">
    <property type="entry name" value="DNA_photolyase"/>
    <property type="match status" value="1"/>
</dbReference>
<dbReference type="Gene3D" id="1.25.40.80">
    <property type="match status" value="1"/>
</dbReference>
<feature type="compositionally biased region" description="Polar residues" evidence="7">
    <location>
        <begin position="742"/>
        <end position="751"/>
    </location>
</feature>
<evidence type="ECO:0000259" key="9">
    <source>
        <dbReference type="PROSITE" id="PS51645"/>
    </source>
</evidence>
<feature type="binding site" evidence="5">
    <location>
        <begin position="602"/>
        <end position="604"/>
    </location>
    <ligand>
        <name>FAD</name>
        <dbReference type="ChEBI" id="CHEBI:57692"/>
    </ligand>
</feature>
<dbReference type="InterPro" id="IPR014729">
    <property type="entry name" value="Rossmann-like_a/b/a_fold"/>
</dbReference>
<reference evidence="11" key="1">
    <citation type="journal article" date="2019" name="Nat. Commun.">
        <title>Expansion of phycobilisome linker gene families in mesophilic red algae.</title>
        <authorList>
            <person name="Lee J."/>
            <person name="Kim D."/>
            <person name="Bhattacharya D."/>
            <person name="Yoon H.S."/>
        </authorList>
    </citation>
    <scope>NUCLEOTIDE SEQUENCE [LARGE SCALE GENOMIC DNA]</scope>
    <source>
        <strain evidence="11">CCMP 1328</strain>
    </source>
</reference>
<keyword evidence="11" id="KW-1185">Reference proteome</keyword>
<comment type="cofactor">
    <cofactor evidence="5">
        <name>FAD</name>
        <dbReference type="ChEBI" id="CHEBI:57692"/>
    </cofactor>
    <text evidence="5">Binds 1 FAD per subunit.</text>
</comment>
<dbReference type="PROSITE" id="PS00394">
    <property type="entry name" value="DNA_PHOTOLYASES_1_1"/>
    <property type="match status" value="1"/>
</dbReference>
<dbReference type="GO" id="GO:0005737">
    <property type="term" value="C:cytoplasm"/>
    <property type="evidence" value="ECO:0007669"/>
    <property type="project" value="TreeGrafter"/>
</dbReference>
<dbReference type="GO" id="GO:0032922">
    <property type="term" value="P:circadian regulation of gene expression"/>
    <property type="evidence" value="ECO:0007669"/>
    <property type="project" value="TreeGrafter"/>
</dbReference>
<protein>
    <submittedName>
        <fullName evidence="10">Deoxyribodipyrimidine photo-lyase</fullName>
    </submittedName>
</protein>
<evidence type="ECO:0000256" key="2">
    <source>
        <dbReference type="ARBA" id="ARBA00022630"/>
    </source>
</evidence>
<dbReference type="OMA" id="TRMEFKY"/>
<dbReference type="Proteomes" id="UP000324585">
    <property type="component" value="Unassembled WGS sequence"/>
</dbReference>
<comment type="caution">
    <text evidence="10">The sequence shown here is derived from an EMBL/GenBank/DDBJ whole genome shotgun (WGS) entry which is preliminary data.</text>
</comment>
<dbReference type="Pfam" id="PF03441">
    <property type="entry name" value="FAD_binding_7"/>
    <property type="match status" value="1"/>
</dbReference>
<keyword evidence="2 5" id="KW-0285">Flavoprotein</keyword>
<gene>
    <name evidence="10" type="ORF">FVE85_0453</name>
</gene>
<organism evidence="10 11">
    <name type="scientific">Porphyridium purpureum</name>
    <name type="common">Red alga</name>
    <name type="synonym">Porphyridium cruentum</name>
    <dbReference type="NCBI Taxonomy" id="35688"/>
    <lineage>
        <taxon>Eukaryota</taxon>
        <taxon>Rhodophyta</taxon>
        <taxon>Bangiophyceae</taxon>
        <taxon>Porphyridiales</taxon>
        <taxon>Porphyridiaceae</taxon>
        <taxon>Porphyridium</taxon>
    </lineage>
</organism>
<evidence type="ECO:0000256" key="8">
    <source>
        <dbReference type="SAM" id="SignalP"/>
    </source>
</evidence>
<dbReference type="PANTHER" id="PTHR11455">
    <property type="entry name" value="CRYPTOCHROME"/>
    <property type="match status" value="1"/>
</dbReference>
<evidence type="ECO:0000256" key="5">
    <source>
        <dbReference type="PIRSR" id="PIRSR602081-1"/>
    </source>
</evidence>
<dbReference type="InterPro" id="IPR002081">
    <property type="entry name" value="Cryptochrome/DNA_photolyase_1"/>
</dbReference>
<feature type="site" description="Electron transfer via tryptophanyl radical" evidence="6">
    <location>
        <position position="536"/>
    </location>
</feature>
<dbReference type="PROSITE" id="PS51645">
    <property type="entry name" value="PHR_CRY_ALPHA_BETA"/>
    <property type="match status" value="1"/>
</dbReference>
<feature type="binding site" evidence="5">
    <location>
        <position position="457"/>
    </location>
    <ligand>
        <name>FAD</name>
        <dbReference type="ChEBI" id="CHEBI:57692"/>
    </ligand>
</feature>
<dbReference type="InterPro" id="IPR018394">
    <property type="entry name" value="DNA_photolyase_1_CS_C"/>
</dbReference>
<dbReference type="GO" id="GO:0006950">
    <property type="term" value="P:response to stress"/>
    <property type="evidence" value="ECO:0007669"/>
    <property type="project" value="UniProtKB-ARBA"/>
</dbReference>
<keyword evidence="4" id="KW-0157">Chromophore</keyword>
<keyword evidence="3 5" id="KW-0274">FAD</keyword>
<feature type="signal peptide" evidence="8">
    <location>
        <begin position="1"/>
        <end position="18"/>
    </location>
</feature>
<evidence type="ECO:0000256" key="3">
    <source>
        <dbReference type="ARBA" id="ARBA00022827"/>
    </source>
</evidence>
<evidence type="ECO:0000313" key="10">
    <source>
        <dbReference type="EMBL" id="KAA8496724.1"/>
    </source>
</evidence>
<dbReference type="PANTHER" id="PTHR11455:SF18">
    <property type="entry name" value="SI:CH1073-390K14.1"/>
    <property type="match status" value="1"/>
</dbReference>
<feature type="compositionally biased region" description="Basic residues" evidence="7">
    <location>
        <begin position="752"/>
        <end position="762"/>
    </location>
</feature>
<dbReference type="Gene3D" id="3.40.50.620">
    <property type="entry name" value="HUPs"/>
    <property type="match status" value="1"/>
</dbReference>
<proteinExistence type="inferred from homology"/>
<dbReference type="EMBL" id="VRMN01000002">
    <property type="protein sequence ID" value="KAA8496724.1"/>
    <property type="molecule type" value="Genomic_DNA"/>
</dbReference>
<evidence type="ECO:0000313" key="11">
    <source>
        <dbReference type="Proteomes" id="UP000324585"/>
    </source>
</evidence>
<evidence type="ECO:0000256" key="1">
    <source>
        <dbReference type="ARBA" id="ARBA00005862"/>
    </source>
</evidence>
<keyword evidence="10" id="KW-0456">Lyase</keyword>
<dbReference type="SUPFAM" id="SSF48173">
    <property type="entry name" value="Cryptochrome/photolyase FAD-binding domain"/>
    <property type="match status" value="1"/>
</dbReference>
<dbReference type="SUPFAM" id="SSF52425">
    <property type="entry name" value="Cryptochrome/photolyase, N-terminal domain"/>
    <property type="match status" value="1"/>
</dbReference>
<accession>A0A5J4Z1B7</accession>
<dbReference type="GO" id="GO:0071949">
    <property type="term" value="F:FAD binding"/>
    <property type="evidence" value="ECO:0007669"/>
    <property type="project" value="TreeGrafter"/>
</dbReference>
<dbReference type="GO" id="GO:0043153">
    <property type="term" value="P:entrainment of circadian clock by photoperiod"/>
    <property type="evidence" value="ECO:0007669"/>
    <property type="project" value="TreeGrafter"/>
</dbReference>
<feature type="domain" description="Photolyase/cryptochrome alpha/beta" evidence="9">
    <location>
        <begin position="191"/>
        <end position="339"/>
    </location>
</feature>